<dbReference type="EMBL" id="CAEY01001592">
    <property type="status" value="NOT_ANNOTATED_CDS"/>
    <property type="molecule type" value="Genomic_DNA"/>
</dbReference>
<reference evidence="2" key="1">
    <citation type="submission" date="2011-08" db="EMBL/GenBank/DDBJ databases">
        <authorList>
            <person name="Rombauts S."/>
        </authorList>
    </citation>
    <scope>NUCLEOTIDE SEQUENCE</scope>
    <source>
        <strain evidence="2">London</strain>
    </source>
</reference>
<dbReference type="HOGENOM" id="CLU_3261138_0_0_1"/>
<evidence type="ECO:0000313" key="2">
    <source>
        <dbReference type="Proteomes" id="UP000015104"/>
    </source>
</evidence>
<keyword evidence="2" id="KW-1185">Reference proteome</keyword>
<reference evidence="1" key="2">
    <citation type="submission" date="2015-06" db="UniProtKB">
        <authorList>
            <consortium name="EnsemblMetazoa"/>
        </authorList>
    </citation>
    <scope>IDENTIFICATION</scope>
</reference>
<dbReference type="AlphaFoldDB" id="T1K6B5"/>
<dbReference type="Proteomes" id="UP000015104">
    <property type="component" value="Unassembled WGS sequence"/>
</dbReference>
<name>T1K6B5_TETUR</name>
<protein>
    <submittedName>
        <fullName evidence="1">Uncharacterized protein</fullName>
    </submittedName>
</protein>
<organism evidence="1 2">
    <name type="scientific">Tetranychus urticae</name>
    <name type="common">Two-spotted spider mite</name>
    <dbReference type="NCBI Taxonomy" id="32264"/>
    <lineage>
        <taxon>Eukaryota</taxon>
        <taxon>Metazoa</taxon>
        <taxon>Ecdysozoa</taxon>
        <taxon>Arthropoda</taxon>
        <taxon>Chelicerata</taxon>
        <taxon>Arachnida</taxon>
        <taxon>Acari</taxon>
        <taxon>Acariformes</taxon>
        <taxon>Trombidiformes</taxon>
        <taxon>Prostigmata</taxon>
        <taxon>Eleutherengona</taxon>
        <taxon>Raphignathae</taxon>
        <taxon>Tetranychoidea</taxon>
        <taxon>Tetranychidae</taxon>
        <taxon>Tetranychus</taxon>
    </lineage>
</organism>
<dbReference type="EnsemblMetazoa" id="tetur05g09290.1">
    <property type="protein sequence ID" value="tetur05g09290.1"/>
    <property type="gene ID" value="tetur05g09290"/>
</dbReference>
<proteinExistence type="predicted"/>
<accession>T1K6B5</accession>
<sequence length="42" mass="4871">MVSHLALVLIGLVHKEYRKTKGETVNSKQMLWIQVKTKVMMT</sequence>
<evidence type="ECO:0000313" key="1">
    <source>
        <dbReference type="EnsemblMetazoa" id="tetur05g09290.1"/>
    </source>
</evidence>